<evidence type="ECO:0000256" key="1">
    <source>
        <dbReference type="SAM" id="Coils"/>
    </source>
</evidence>
<feature type="non-terminal residue" evidence="3">
    <location>
        <position position="709"/>
    </location>
</feature>
<feature type="coiled-coil region" evidence="1">
    <location>
        <begin position="443"/>
        <end position="470"/>
    </location>
</feature>
<feature type="compositionally biased region" description="Polar residues" evidence="2">
    <location>
        <begin position="1"/>
        <end position="11"/>
    </location>
</feature>
<feature type="region of interest" description="Disordered" evidence="2">
    <location>
        <begin position="315"/>
        <end position="339"/>
    </location>
</feature>
<name>K0TR66_THAOC</name>
<comment type="caution">
    <text evidence="3">The sequence shown here is derived from an EMBL/GenBank/DDBJ whole genome shotgun (WGS) entry which is preliminary data.</text>
</comment>
<dbReference type="AlphaFoldDB" id="K0TR66"/>
<gene>
    <name evidence="3" type="ORF">THAOC_00916</name>
</gene>
<feature type="compositionally biased region" description="Basic and acidic residues" evidence="2">
    <location>
        <begin position="13"/>
        <end position="31"/>
    </location>
</feature>
<evidence type="ECO:0000313" key="3">
    <source>
        <dbReference type="EMBL" id="EJK77262.1"/>
    </source>
</evidence>
<dbReference type="InterPro" id="IPR036393">
    <property type="entry name" value="AceGlu_kinase-like_sf"/>
</dbReference>
<feature type="compositionally biased region" description="Polar residues" evidence="2">
    <location>
        <begin position="44"/>
        <end position="60"/>
    </location>
</feature>
<evidence type="ECO:0000313" key="4">
    <source>
        <dbReference type="Proteomes" id="UP000266841"/>
    </source>
</evidence>
<feature type="compositionally biased region" description="Acidic residues" evidence="2">
    <location>
        <begin position="97"/>
        <end position="108"/>
    </location>
</feature>
<feature type="compositionally biased region" description="Basic and acidic residues" evidence="2">
    <location>
        <begin position="185"/>
        <end position="206"/>
    </location>
</feature>
<protein>
    <submittedName>
        <fullName evidence="3">Uncharacterized protein</fullName>
    </submittedName>
</protein>
<dbReference type="EMBL" id="AGNL01001097">
    <property type="protein sequence ID" value="EJK77262.1"/>
    <property type="molecule type" value="Genomic_DNA"/>
</dbReference>
<evidence type="ECO:0000256" key="2">
    <source>
        <dbReference type="SAM" id="MobiDB-lite"/>
    </source>
</evidence>
<feature type="compositionally biased region" description="Polar residues" evidence="2">
    <location>
        <begin position="570"/>
        <end position="582"/>
    </location>
</feature>
<keyword evidence="4" id="KW-1185">Reference proteome</keyword>
<dbReference type="Proteomes" id="UP000266841">
    <property type="component" value="Unassembled WGS sequence"/>
</dbReference>
<feature type="region of interest" description="Disordered" evidence="2">
    <location>
        <begin position="1"/>
        <end position="206"/>
    </location>
</feature>
<feature type="coiled-coil region" evidence="1">
    <location>
        <begin position="501"/>
        <end position="528"/>
    </location>
</feature>
<accession>K0TR66</accession>
<keyword evidence="1" id="KW-0175">Coiled coil</keyword>
<dbReference type="Gene3D" id="3.40.1160.10">
    <property type="entry name" value="Acetylglutamate kinase-like"/>
    <property type="match status" value="1"/>
</dbReference>
<dbReference type="SUPFAM" id="SSF53633">
    <property type="entry name" value="Carbamate kinase-like"/>
    <property type="match status" value="1"/>
</dbReference>
<organism evidence="3 4">
    <name type="scientific">Thalassiosira oceanica</name>
    <name type="common">Marine diatom</name>
    <dbReference type="NCBI Taxonomy" id="159749"/>
    <lineage>
        <taxon>Eukaryota</taxon>
        <taxon>Sar</taxon>
        <taxon>Stramenopiles</taxon>
        <taxon>Ochrophyta</taxon>
        <taxon>Bacillariophyta</taxon>
        <taxon>Coscinodiscophyceae</taxon>
        <taxon>Thalassiosirophycidae</taxon>
        <taxon>Thalassiosirales</taxon>
        <taxon>Thalassiosiraceae</taxon>
        <taxon>Thalassiosira</taxon>
    </lineage>
</organism>
<proteinExistence type="predicted"/>
<reference evidence="3 4" key="1">
    <citation type="journal article" date="2012" name="Genome Biol.">
        <title>Genome and low-iron response of an oceanic diatom adapted to chronic iron limitation.</title>
        <authorList>
            <person name="Lommer M."/>
            <person name="Specht M."/>
            <person name="Roy A.S."/>
            <person name="Kraemer L."/>
            <person name="Andreson R."/>
            <person name="Gutowska M.A."/>
            <person name="Wolf J."/>
            <person name="Bergner S.V."/>
            <person name="Schilhabel M.B."/>
            <person name="Klostermeier U.C."/>
            <person name="Beiko R.G."/>
            <person name="Rosenstiel P."/>
            <person name="Hippler M."/>
            <person name="Laroche J."/>
        </authorList>
    </citation>
    <scope>NUCLEOTIDE SEQUENCE [LARGE SCALE GENOMIC DNA]</scope>
    <source>
        <strain evidence="3 4">CCMP1005</strain>
    </source>
</reference>
<feature type="region of interest" description="Disordered" evidence="2">
    <location>
        <begin position="561"/>
        <end position="605"/>
    </location>
</feature>
<sequence length="709" mass="80230">MKKQVPVSSSFFPKKDTPVPKTNFNEKTKDDSTDDSDEQETVGVESTQFGQMPPNQVTKSTGGGSFKPQAFTPPQPRAVQSKSLDNDDDAIDVKSEDAEESVDDEYDDTPSVAGDPGAERPASRAASAAKQPEIGKIFSGDSFYGTTSSRVYTKVPGSMPLDKKVPLKKGNGVARTSSSSSSSKIRVEKEPRGSDADVNVDSREMKRRLDEMLAKERRQLAESQQQVEEARSREERLARENAKISAMLVEAEKKIAQLSEKMDDERRQRKVGIAKAEKKVFDLEASRTREARTFESRLEEEKAKVANLIRANKLNEEQNRRDEATKERNDARERARWKEEQSLITQRNVERQIALEREKMEENINQLKEQQANDEARKAEEQKQAIERLVAAEIEAKEKVMREKVDQEIATEREKIAADLYRMKQEQSRKDAEREEEQEKLIQERLASELARARRRLEDEQANRDAEKSREIDGYKSRWLEEQKVEMKRKIDILLAEERAIVDAEISKLKAEQEKSELERERAIAAEKSRWMEDQDRLVKGRVEQELAVEKAKIETAKFNQRSRGLRVNGDSTISPSQTPRDQGSPAEESSPDSPVQPALVDTKDQPFDALATDPSELEIVSMCTAGIGSTQDVLDQGSCVLPSDYPFVSLLRDSSPYIINHRLSTIVFHLPGDLISDAVKFNSVVDDIALTWLFGMKIVIVIGCRQQV</sequence>